<reference evidence="4" key="1">
    <citation type="journal article" date="2019" name="Int. J. Syst. Evol. Microbiol.">
        <title>The Global Catalogue of Microorganisms (GCM) 10K type strain sequencing project: providing services to taxonomists for standard genome sequencing and annotation.</title>
        <authorList>
            <consortium name="The Broad Institute Genomics Platform"/>
            <consortium name="The Broad Institute Genome Sequencing Center for Infectious Disease"/>
            <person name="Wu L."/>
            <person name="Ma J."/>
        </authorList>
    </citation>
    <scope>NUCLEOTIDE SEQUENCE [LARGE SCALE GENOMIC DNA]</scope>
    <source>
        <strain evidence="4">CGMCC 1.16031</strain>
    </source>
</reference>
<keyword evidence="4" id="KW-1185">Reference proteome</keyword>
<dbReference type="PIRSF" id="PIRSF028063">
    <property type="entry name" value="UCP028063"/>
    <property type="match status" value="1"/>
</dbReference>
<name>A0ABW1XP86_9ALTE</name>
<gene>
    <name evidence="3" type="ORF">ACFP85_13530</name>
</gene>
<dbReference type="RefSeq" id="WP_131258496.1">
    <property type="nucleotide sequence ID" value="NZ_JBHSUS010000001.1"/>
</dbReference>
<dbReference type="EMBL" id="JBHSUS010000001">
    <property type="protein sequence ID" value="MFC6441168.1"/>
    <property type="molecule type" value="Genomic_DNA"/>
</dbReference>
<dbReference type="InterPro" id="IPR014538">
    <property type="entry name" value="UCP028063_topo_Znf"/>
</dbReference>
<dbReference type="Pfam" id="PF10881">
    <property type="entry name" value="DUF2726"/>
    <property type="match status" value="1"/>
</dbReference>
<evidence type="ECO:0000256" key="1">
    <source>
        <dbReference type="SAM" id="MobiDB-lite"/>
    </source>
</evidence>
<feature type="domain" description="DUF2726" evidence="2">
    <location>
        <begin position="34"/>
        <end position="157"/>
    </location>
</feature>
<protein>
    <submittedName>
        <fullName evidence="3">DUF2726 domain-containing protein</fullName>
    </submittedName>
</protein>
<proteinExistence type="predicted"/>
<accession>A0ABW1XP86</accession>
<evidence type="ECO:0000259" key="2">
    <source>
        <dbReference type="Pfam" id="PF10881"/>
    </source>
</evidence>
<sequence>MELAIILMILLIVVAAAAIKLSDVGLTFPFSKKTNLYTPAERKFLQMLDMAVGDQYRIICRVRLSDIVSIRPNTSVKVSRSAMAQAATKQLDFVLCQKDTMSPVVAVDLVSVEAERSYKAQRDWYVSGALDAARIPHIRIKAKASYKPQEIRDCIHAKLAPLRFQQPQEPLVRGTLNNDKAPLRRPVAA</sequence>
<feature type="region of interest" description="Disordered" evidence="1">
    <location>
        <begin position="170"/>
        <end position="189"/>
    </location>
</feature>
<evidence type="ECO:0000313" key="4">
    <source>
        <dbReference type="Proteomes" id="UP001596364"/>
    </source>
</evidence>
<dbReference type="Proteomes" id="UP001596364">
    <property type="component" value="Unassembled WGS sequence"/>
</dbReference>
<dbReference type="InterPro" id="IPR024402">
    <property type="entry name" value="DUF2726"/>
</dbReference>
<comment type="caution">
    <text evidence="3">The sequence shown here is derived from an EMBL/GenBank/DDBJ whole genome shotgun (WGS) entry which is preliminary data.</text>
</comment>
<organism evidence="3 4">
    <name type="scientific">Pseudobowmanella zhangzhouensis</name>
    <dbReference type="NCBI Taxonomy" id="1537679"/>
    <lineage>
        <taxon>Bacteria</taxon>
        <taxon>Pseudomonadati</taxon>
        <taxon>Pseudomonadota</taxon>
        <taxon>Gammaproteobacteria</taxon>
        <taxon>Alteromonadales</taxon>
        <taxon>Alteromonadaceae</taxon>
    </lineage>
</organism>
<evidence type="ECO:0000313" key="3">
    <source>
        <dbReference type="EMBL" id="MFC6441168.1"/>
    </source>
</evidence>